<evidence type="ECO:0000313" key="17">
    <source>
        <dbReference type="EMBL" id="KKS46921.1"/>
    </source>
</evidence>
<reference evidence="17 18" key="1">
    <citation type="journal article" date="2015" name="Nature">
        <title>rRNA introns, odd ribosomes, and small enigmatic genomes across a large radiation of phyla.</title>
        <authorList>
            <person name="Brown C.T."/>
            <person name="Hug L.A."/>
            <person name="Thomas B.C."/>
            <person name="Sharon I."/>
            <person name="Castelle C.J."/>
            <person name="Singh A."/>
            <person name="Wilkins M.J."/>
            <person name="Williams K.H."/>
            <person name="Banfield J.F."/>
        </authorList>
    </citation>
    <scope>NUCLEOTIDE SEQUENCE [LARGE SCALE GENOMIC DNA]</scope>
</reference>
<dbReference type="Pfam" id="PF00989">
    <property type="entry name" value="PAS"/>
    <property type="match status" value="1"/>
</dbReference>
<dbReference type="PROSITE" id="PS50112">
    <property type="entry name" value="PAS"/>
    <property type="match status" value="1"/>
</dbReference>
<evidence type="ECO:0000256" key="2">
    <source>
        <dbReference type="ARBA" id="ARBA00004651"/>
    </source>
</evidence>
<dbReference type="Gene3D" id="3.30.565.10">
    <property type="entry name" value="Histidine kinase-like ATPase, C-terminal domain"/>
    <property type="match status" value="1"/>
</dbReference>
<keyword evidence="12" id="KW-0902">Two-component regulatory system</keyword>
<keyword evidence="8" id="KW-0547">Nucleotide-binding</keyword>
<dbReference type="GO" id="GO:0006355">
    <property type="term" value="P:regulation of DNA-templated transcription"/>
    <property type="evidence" value="ECO:0007669"/>
    <property type="project" value="InterPro"/>
</dbReference>
<proteinExistence type="predicted"/>
<dbReference type="SUPFAM" id="SSF55874">
    <property type="entry name" value="ATPase domain of HSP90 chaperone/DNA topoisomerase II/histidine kinase"/>
    <property type="match status" value="1"/>
</dbReference>
<comment type="caution">
    <text evidence="17">The sequence shown here is derived from an EMBL/GenBank/DDBJ whole genome shotgun (WGS) entry which is preliminary data.</text>
</comment>
<evidence type="ECO:0000256" key="14">
    <source>
        <dbReference type="SAM" id="Phobius"/>
    </source>
</evidence>
<dbReference type="CDD" id="cd12914">
    <property type="entry name" value="PDC1_DGC_like"/>
    <property type="match status" value="1"/>
</dbReference>
<keyword evidence="11 14" id="KW-1133">Transmembrane helix</keyword>
<dbReference type="GO" id="GO:0000156">
    <property type="term" value="F:phosphorelay response regulator activity"/>
    <property type="evidence" value="ECO:0007669"/>
    <property type="project" value="TreeGrafter"/>
</dbReference>
<feature type="transmembrane region" description="Helical" evidence="14">
    <location>
        <begin position="288"/>
        <end position="309"/>
    </location>
</feature>
<keyword evidence="9 17" id="KW-0418">Kinase</keyword>
<protein>
    <recommendedName>
        <fullName evidence="3">histidine kinase</fullName>
        <ecNumber evidence="3">2.7.13.3</ecNumber>
    </recommendedName>
</protein>
<dbReference type="InterPro" id="IPR003594">
    <property type="entry name" value="HATPase_dom"/>
</dbReference>
<dbReference type="CDD" id="cd18774">
    <property type="entry name" value="PDC2_HK_sensor"/>
    <property type="match status" value="1"/>
</dbReference>
<dbReference type="InterPro" id="IPR033479">
    <property type="entry name" value="dCache_1"/>
</dbReference>
<dbReference type="InterPro" id="IPR036097">
    <property type="entry name" value="HisK_dim/P_sf"/>
</dbReference>
<dbReference type="PANTHER" id="PTHR42878">
    <property type="entry name" value="TWO-COMPONENT HISTIDINE KINASE"/>
    <property type="match status" value="1"/>
</dbReference>
<name>A0A0G1BKV5_9BACT</name>
<keyword evidence="4" id="KW-1003">Cell membrane</keyword>
<dbReference type="Pfam" id="PF02518">
    <property type="entry name" value="HATPase_c"/>
    <property type="match status" value="1"/>
</dbReference>
<accession>A0A0G1BKV5</accession>
<evidence type="ECO:0000256" key="6">
    <source>
        <dbReference type="ARBA" id="ARBA00022679"/>
    </source>
</evidence>
<keyword evidence="13 14" id="KW-0472">Membrane</keyword>
<comment type="subcellular location">
    <subcellularLocation>
        <location evidence="2">Cell membrane</location>
        <topology evidence="2">Multi-pass membrane protein</topology>
    </subcellularLocation>
</comment>
<dbReference type="GO" id="GO:0005524">
    <property type="term" value="F:ATP binding"/>
    <property type="evidence" value="ECO:0007669"/>
    <property type="project" value="UniProtKB-KW"/>
</dbReference>
<dbReference type="PANTHER" id="PTHR42878:SF7">
    <property type="entry name" value="SENSOR HISTIDINE KINASE GLRK"/>
    <property type="match status" value="1"/>
</dbReference>
<evidence type="ECO:0000259" key="15">
    <source>
        <dbReference type="PROSITE" id="PS50109"/>
    </source>
</evidence>
<dbReference type="EMBL" id="LCDG01000015">
    <property type="protein sequence ID" value="KKS46921.1"/>
    <property type="molecule type" value="Genomic_DNA"/>
</dbReference>
<dbReference type="GO" id="GO:0007234">
    <property type="term" value="P:osmosensory signaling via phosphorelay pathway"/>
    <property type="evidence" value="ECO:0007669"/>
    <property type="project" value="TreeGrafter"/>
</dbReference>
<evidence type="ECO:0000256" key="4">
    <source>
        <dbReference type="ARBA" id="ARBA00022475"/>
    </source>
</evidence>
<dbReference type="Gene3D" id="3.30.450.20">
    <property type="entry name" value="PAS domain"/>
    <property type="match status" value="3"/>
</dbReference>
<dbReference type="Pfam" id="PF02743">
    <property type="entry name" value="dCache_1"/>
    <property type="match status" value="1"/>
</dbReference>
<sequence length="666" mass="73990">MRRIEDMKRSPLFVTLFFITLPLILVGIYLTIREFDHQTQVALDRRDSIAKLGAMLVHEKFDGIINIGISLASSRLVYNAAEKGNWDEVTQNLSGAIAEFPFIDTVGLFDTDGVFRASIPPIPESVGKSFAYRDYFQGVSKEWNPYVSEAFKRAPEPRYNVVSIAVPIMSPEEKPLGVLLLTIKLDTIVGWVNDIEVGPDGTIFIVDKKGQLVAHKHLNLEDDLADYSSFESIQKLIAGGSGVEIHDKDFAINEEHVAAYSHVRDYGFGVEILQPTRTAFAERNAQTIALGIIWVLIVSIVSLSSYFILRSRALMKIQRDRERNMLDSIGDGIVAIDRDWRIILWNKSASVITGWSKEEALGKSFRDIIKFIRESDRKENISFIEDAIVMNRTASMESGMLLVKKDGSEVSVGDSAAPIVGLSGETEGAMIIFRDASKERESTHLKSDFSYASHQLRTPITEALWNLETGIEEQDADKKNEDLRIAHKSLLSVKMLSEHLVSASEIDQGNIAVNLSSVRLVDILTDVQSKLEKEANLRGVTISFAPISPIIAITTDRKLLTKILFEVVENAVIYSHRDSTVTVTATQKGKEFVFEVADMGVGIPVQEHVLMFTKFFRASNHGSENPGDGLGLYLAKAYTTLLGGRTWFESVEGSGTTFFVTIPISS</sequence>
<comment type="catalytic activity">
    <reaction evidence="1">
        <text>ATP + protein L-histidine = ADP + protein N-phospho-L-histidine.</text>
        <dbReference type="EC" id="2.7.13.3"/>
    </reaction>
</comment>
<dbReference type="GO" id="GO:0030295">
    <property type="term" value="F:protein kinase activator activity"/>
    <property type="evidence" value="ECO:0007669"/>
    <property type="project" value="TreeGrafter"/>
</dbReference>
<dbReference type="SMART" id="SM00091">
    <property type="entry name" value="PAS"/>
    <property type="match status" value="1"/>
</dbReference>
<evidence type="ECO:0000256" key="13">
    <source>
        <dbReference type="ARBA" id="ARBA00023136"/>
    </source>
</evidence>
<dbReference type="GO" id="GO:0005886">
    <property type="term" value="C:plasma membrane"/>
    <property type="evidence" value="ECO:0007669"/>
    <property type="project" value="UniProtKB-SubCell"/>
</dbReference>
<dbReference type="CDD" id="cd00130">
    <property type="entry name" value="PAS"/>
    <property type="match status" value="1"/>
</dbReference>
<dbReference type="Gene3D" id="1.10.287.130">
    <property type="match status" value="1"/>
</dbReference>
<dbReference type="SMART" id="SM00387">
    <property type="entry name" value="HATPase_c"/>
    <property type="match status" value="1"/>
</dbReference>
<feature type="domain" description="PAS" evidence="16">
    <location>
        <begin position="318"/>
        <end position="391"/>
    </location>
</feature>
<dbReference type="NCBIfam" id="TIGR00229">
    <property type="entry name" value="sensory_box"/>
    <property type="match status" value="1"/>
</dbReference>
<keyword evidence="7 14" id="KW-0812">Transmembrane</keyword>
<keyword evidence="6" id="KW-0808">Transferase</keyword>
<evidence type="ECO:0000256" key="5">
    <source>
        <dbReference type="ARBA" id="ARBA00022553"/>
    </source>
</evidence>
<feature type="domain" description="Histidine kinase" evidence="15">
    <location>
        <begin position="451"/>
        <end position="666"/>
    </location>
</feature>
<dbReference type="PROSITE" id="PS50109">
    <property type="entry name" value="HIS_KIN"/>
    <property type="match status" value="1"/>
</dbReference>
<dbReference type="Proteomes" id="UP000034704">
    <property type="component" value="Unassembled WGS sequence"/>
</dbReference>
<dbReference type="InterPro" id="IPR029151">
    <property type="entry name" value="Sensor-like_sf"/>
</dbReference>
<dbReference type="GO" id="GO:0000155">
    <property type="term" value="F:phosphorelay sensor kinase activity"/>
    <property type="evidence" value="ECO:0007669"/>
    <property type="project" value="InterPro"/>
</dbReference>
<dbReference type="SUPFAM" id="SSF47384">
    <property type="entry name" value="Homodimeric domain of signal transducing histidine kinase"/>
    <property type="match status" value="1"/>
</dbReference>
<keyword evidence="5" id="KW-0597">Phosphoprotein</keyword>
<gene>
    <name evidence="17" type="ORF">UV12_C0015G0015</name>
</gene>
<dbReference type="SUPFAM" id="SSF103190">
    <property type="entry name" value="Sensory domain-like"/>
    <property type="match status" value="1"/>
</dbReference>
<evidence type="ECO:0000256" key="9">
    <source>
        <dbReference type="ARBA" id="ARBA00022777"/>
    </source>
</evidence>
<evidence type="ECO:0000256" key="10">
    <source>
        <dbReference type="ARBA" id="ARBA00022840"/>
    </source>
</evidence>
<dbReference type="InterPro" id="IPR050351">
    <property type="entry name" value="BphY/WalK/GraS-like"/>
</dbReference>
<evidence type="ECO:0000256" key="11">
    <source>
        <dbReference type="ARBA" id="ARBA00022989"/>
    </source>
</evidence>
<dbReference type="SUPFAM" id="SSF55785">
    <property type="entry name" value="PYP-like sensor domain (PAS domain)"/>
    <property type="match status" value="1"/>
</dbReference>
<evidence type="ECO:0000313" key="18">
    <source>
        <dbReference type="Proteomes" id="UP000034704"/>
    </source>
</evidence>
<evidence type="ECO:0000256" key="3">
    <source>
        <dbReference type="ARBA" id="ARBA00012438"/>
    </source>
</evidence>
<evidence type="ECO:0000256" key="7">
    <source>
        <dbReference type="ARBA" id="ARBA00022692"/>
    </source>
</evidence>
<dbReference type="EC" id="2.7.13.3" evidence="3"/>
<dbReference type="InterPro" id="IPR004358">
    <property type="entry name" value="Sig_transdc_His_kin-like_C"/>
</dbReference>
<feature type="transmembrane region" description="Helical" evidence="14">
    <location>
        <begin position="12"/>
        <end position="32"/>
    </location>
</feature>
<organism evidence="17 18">
    <name type="scientific">Candidatus Nomurabacteria bacterium GW2011_GWC2_42_20</name>
    <dbReference type="NCBI Taxonomy" id="1618756"/>
    <lineage>
        <taxon>Bacteria</taxon>
        <taxon>Candidatus Nomuraibacteriota</taxon>
    </lineage>
</organism>
<dbReference type="InterPro" id="IPR036890">
    <property type="entry name" value="HATPase_C_sf"/>
</dbReference>
<dbReference type="InterPro" id="IPR000014">
    <property type="entry name" value="PAS"/>
</dbReference>
<dbReference type="PRINTS" id="PR00344">
    <property type="entry name" value="BCTRLSENSOR"/>
</dbReference>
<keyword evidence="10" id="KW-0067">ATP-binding</keyword>
<dbReference type="AlphaFoldDB" id="A0A0G1BKV5"/>
<evidence type="ECO:0000256" key="1">
    <source>
        <dbReference type="ARBA" id="ARBA00000085"/>
    </source>
</evidence>
<evidence type="ECO:0000256" key="8">
    <source>
        <dbReference type="ARBA" id="ARBA00022741"/>
    </source>
</evidence>
<evidence type="ECO:0000259" key="16">
    <source>
        <dbReference type="PROSITE" id="PS50112"/>
    </source>
</evidence>
<dbReference type="InterPro" id="IPR035965">
    <property type="entry name" value="PAS-like_dom_sf"/>
</dbReference>
<dbReference type="InterPro" id="IPR005467">
    <property type="entry name" value="His_kinase_dom"/>
</dbReference>
<evidence type="ECO:0000256" key="12">
    <source>
        <dbReference type="ARBA" id="ARBA00023012"/>
    </source>
</evidence>
<dbReference type="InterPro" id="IPR013767">
    <property type="entry name" value="PAS_fold"/>
</dbReference>
<dbReference type="STRING" id="1618756.UV12_C0015G0015"/>